<organism evidence="2 3">
    <name type="scientific">Desulfococcus multivorans DSM 2059</name>
    <dbReference type="NCBI Taxonomy" id="1121405"/>
    <lineage>
        <taxon>Bacteria</taxon>
        <taxon>Pseudomonadati</taxon>
        <taxon>Thermodesulfobacteriota</taxon>
        <taxon>Desulfobacteria</taxon>
        <taxon>Desulfobacterales</taxon>
        <taxon>Desulfococcaceae</taxon>
        <taxon>Desulfococcus</taxon>
    </lineage>
</organism>
<dbReference type="Pfam" id="PF03168">
    <property type="entry name" value="LEA_2"/>
    <property type="match status" value="1"/>
</dbReference>
<keyword evidence="3" id="KW-1185">Reference proteome</keyword>
<gene>
    <name evidence="2" type="ORF">dsmv_2902</name>
</gene>
<proteinExistence type="predicted"/>
<reference evidence="2 3" key="1">
    <citation type="journal article" date="2013" name="Genome Announc.">
        <title>Draft genome sequences for three mercury-methylating, sulfate-reducing bacteria.</title>
        <authorList>
            <person name="Brown S.D."/>
            <person name="Hurt R.A.Jr."/>
            <person name="Gilmour C.C."/>
            <person name="Elias D.A."/>
        </authorList>
    </citation>
    <scope>NUCLEOTIDE SEQUENCE [LARGE SCALE GENOMIC DNA]</scope>
    <source>
        <strain evidence="2 3">DSM 2059</strain>
    </source>
</reference>
<protein>
    <submittedName>
        <fullName evidence="2">Late embryogenesis abundant protein 2</fullName>
    </submittedName>
</protein>
<dbReference type="Gene3D" id="2.60.40.1820">
    <property type="match status" value="1"/>
</dbReference>
<dbReference type="SUPFAM" id="SSF117070">
    <property type="entry name" value="LEA14-like"/>
    <property type="match status" value="1"/>
</dbReference>
<dbReference type="GO" id="GO:0009269">
    <property type="term" value="P:response to desiccation"/>
    <property type="evidence" value="ECO:0007669"/>
    <property type="project" value="InterPro"/>
</dbReference>
<dbReference type="Proteomes" id="UP000014977">
    <property type="component" value="Unassembled WGS sequence"/>
</dbReference>
<dbReference type="EMBL" id="ATHJ01000096">
    <property type="protein sequence ID" value="EPR37862.1"/>
    <property type="molecule type" value="Genomic_DNA"/>
</dbReference>
<comment type="caution">
    <text evidence="2">The sequence shown here is derived from an EMBL/GenBank/DDBJ whole genome shotgun (WGS) entry which is preliminary data.</text>
</comment>
<dbReference type="STRING" id="897.B2D07_14390"/>
<evidence type="ECO:0000259" key="1">
    <source>
        <dbReference type="SMART" id="SM00769"/>
    </source>
</evidence>
<dbReference type="InterPro" id="IPR013990">
    <property type="entry name" value="WHy-dom"/>
</dbReference>
<dbReference type="SMART" id="SM00769">
    <property type="entry name" value="WHy"/>
    <property type="match status" value="1"/>
</dbReference>
<dbReference type="eggNOG" id="COG5608">
    <property type="taxonomic scope" value="Bacteria"/>
</dbReference>
<dbReference type="AlphaFoldDB" id="S7TKX1"/>
<name>S7TKX1_DESML</name>
<accession>S7TKX1</accession>
<dbReference type="InterPro" id="IPR004864">
    <property type="entry name" value="LEA_2"/>
</dbReference>
<evidence type="ECO:0000313" key="2">
    <source>
        <dbReference type="EMBL" id="EPR37862.1"/>
    </source>
</evidence>
<evidence type="ECO:0000313" key="3">
    <source>
        <dbReference type="Proteomes" id="UP000014977"/>
    </source>
</evidence>
<sequence length="200" mass="22062">MKTDTGTTRNFANHSPRIYKALKIPPSSMIVRRWEPLQRRRAAGAPFAAALAFLLLLGCAAPGKRLEAPYISLTRIEVDSTTVFETVMTVTLRLLNTNDVPLTLKGADVRLTVDGKDVAHGVSRMETTLPAYDTALVPMTLYSSMIDLAQGLLKIRDQEPLKYGIRGNVRIEGGFLMPSTLPFSHTGELSLDGIHTRKQR</sequence>
<feature type="domain" description="Water stress and hypersensitive response" evidence="1">
    <location>
        <begin position="71"/>
        <end position="188"/>
    </location>
</feature>